<organism evidence="2">
    <name type="scientific">viral metagenome</name>
    <dbReference type="NCBI Taxonomy" id="1070528"/>
    <lineage>
        <taxon>unclassified sequences</taxon>
        <taxon>metagenomes</taxon>
        <taxon>organismal metagenomes</taxon>
    </lineage>
</organism>
<dbReference type="AlphaFoldDB" id="A0A6C0ED66"/>
<evidence type="ECO:0000256" key="1">
    <source>
        <dbReference type="SAM" id="MobiDB-lite"/>
    </source>
</evidence>
<feature type="region of interest" description="Disordered" evidence="1">
    <location>
        <begin position="1"/>
        <end position="20"/>
    </location>
</feature>
<dbReference type="EMBL" id="MN739763">
    <property type="protein sequence ID" value="QHT25295.1"/>
    <property type="molecule type" value="Genomic_DNA"/>
</dbReference>
<sequence>MPKKMQKPKQGKSCKKPKNSKINMIVGHTHKVSFNLKKNYVENFYCPNLPSNESDEVVVPINLDSIEDFPEIPLNDLLNSA</sequence>
<evidence type="ECO:0000313" key="2">
    <source>
        <dbReference type="EMBL" id="QHT25295.1"/>
    </source>
</evidence>
<name>A0A6C0ED66_9ZZZZ</name>
<reference evidence="2" key="1">
    <citation type="journal article" date="2020" name="Nature">
        <title>Giant virus diversity and host interactions through global metagenomics.</title>
        <authorList>
            <person name="Schulz F."/>
            <person name="Roux S."/>
            <person name="Paez-Espino D."/>
            <person name="Jungbluth S."/>
            <person name="Walsh D.A."/>
            <person name="Denef V.J."/>
            <person name="McMahon K.D."/>
            <person name="Konstantinidis K.T."/>
            <person name="Eloe-Fadrosh E.A."/>
            <person name="Kyrpides N.C."/>
            <person name="Woyke T."/>
        </authorList>
    </citation>
    <scope>NUCLEOTIDE SEQUENCE</scope>
    <source>
        <strain evidence="2">GVMAG-M-3300023179-150</strain>
    </source>
</reference>
<protein>
    <submittedName>
        <fullName evidence="2">Uncharacterized protein</fullName>
    </submittedName>
</protein>
<feature type="compositionally biased region" description="Basic residues" evidence="1">
    <location>
        <begin position="1"/>
        <end position="19"/>
    </location>
</feature>
<proteinExistence type="predicted"/>
<accession>A0A6C0ED66</accession>